<feature type="signal peptide" evidence="1">
    <location>
        <begin position="1"/>
        <end position="23"/>
    </location>
</feature>
<feature type="domain" description="Fe/B12 periplasmic-binding" evidence="2">
    <location>
        <begin position="46"/>
        <end position="349"/>
    </location>
</feature>
<keyword evidence="4" id="KW-1185">Reference proteome</keyword>
<dbReference type="InterPro" id="IPR002491">
    <property type="entry name" value="ABC_transptr_periplasmic_BD"/>
</dbReference>
<dbReference type="SUPFAM" id="SSF53807">
    <property type="entry name" value="Helical backbone' metal receptor"/>
    <property type="match status" value="1"/>
</dbReference>
<dbReference type="PANTHER" id="PTHR30535">
    <property type="entry name" value="VITAMIN B12-BINDING PROTEIN"/>
    <property type="match status" value="1"/>
</dbReference>
<gene>
    <name evidence="3" type="ORF">K6K13_15335</name>
</gene>
<organism evidence="3 4">
    <name type="scientific">Symbiopectobacterium purcellii</name>
    <dbReference type="NCBI Taxonomy" id="2871826"/>
    <lineage>
        <taxon>Bacteria</taxon>
        <taxon>Pseudomonadati</taxon>
        <taxon>Pseudomonadota</taxon>
        <taxon>Gammaproteobacteria</taxon>
        <taxon>Enterobacterales</taxon>
        <taxon>Enterobacteriaceae</taxon>
    </lineage>
</organism>
<evidence type="ECO:0000313" key="4">
    <source>
        <dbReference type="Proteomes" id="UP000825886"/>
    </source>
</evidence>
<dbReference type="PANTHER" id="PTHR30535:SF34">
    <property type="entry name" value="MOLYBDATE-BINDING PROTEIN MOLA"/>
    <property type="match status" value="1"/>
</dbReference>
<name>A0ABX9AJ28_9ENTR</name>
<dbReference type="Proteomes" id="UP000825886">
    <property type="component" value="Chromosome"/>
</dbReference>
<keyword evidence="1" id="KW-0732">Signal</keyword>
<protein>
    <submittedName>
        <fullName evidence="3">ABC transporter substrate-binding protein</fullName>
    </submittedName>
</protein>
<proteinExistence type="predicted"/>
<evidence type="ECO:0000256" key="1">
    <source>
        <dbReference type="SAM" id="SignalP"/>
    </source>
</evidence>
<dbReference type="EMBL" id="CP081864">
    <property type="protein sequence ID" value="QZN94649.1"/>
    <property type="molecule type" value="Genomic_DNA"/>
</dbReference>
<dbReference type="PROSITE" id="PS50983">
    <property type="entry name" value="FE_B12_PBP"/>
    <property type="match status" value="1"/>
</dbReference>
<dbReference type="Gene3D" id="3.40.50.1980">
    <property type="entry name" value="Nitrogenase molybdenum iron protein domain"/>
    <property type="match status" value="2"/>
</dbReference>
<accession>A0ABX9AJ28</accession>
<reference evidence="3 4" key="1">
    <citation type="submission" date="2021-08" db="EMBL/GenBank/DDBJ databases">
        <title>Culture and genomic analysis of Symbiopectobacterium purcellii sp. nov. gen. nov., isolated from the leafhopper Empoasca decipiens.</title>
        <authorList>
            <person name="Nadal-Jimenez P."/>
            <person name="Siozios S."/>
            <person name="Halliday N."/>
            <person name="Camara M."/>
            <person name="Hurst G.D.D."/>
        </authorList>
    </citation>
    <scope>NUCLEOTIDE SEQUENCE [LARGE SCALE GENOMIC DNA]</scope>
    <source>
        <strain evidence="3 4">SyEd1</strain>
    </source>
</reference>
<dbReference type="RefSeq" id="WP_222157769.1">
    <property type="nucleotide sequence ID" value="NZ_CP081864.1"/>
</dbReference>
<evidence type="ECO:0000313" key="3">
    <source>
        <dbReference type="EMBL" id="QZN94649.1"/>
    </source>
</evidence>
<dbReference type="Pfam" id="PF01497">
    <property type="entry name" value="Peripla_BP_2"/>
    <property type="match status" value="1"/>
</dbReference>
<evidence type="ECO:0000259" key="2">
    <source>
        <dbReference type="PROSITE" id="PS50983"/>
    </source>
</evidence>
<dbReference type="InterPro" id="IPR050902">
    <property type="entry name" value="ABC_Transporter_SBP"/>
</dbReference>
<sequence length="374" mass="41356">MFKKSINSLFFTALLATPLFSHATQYPLTVTDMAGNTVTLQQEPKHLVLQDGRDIMALALLDRDDPFQRLVAWNNLPKKQDTATWNLLKGKWPDAETILDMGFGDKGDIELESVLVKKPDLMVAQLRAKASLEGNGVVNKLNELHIPLLFVDYEIDPAKNTADSIDLLGKVLNREENAKAYTDFYRQHAADIQQKTAAITPKPRVFIEPIAGNSDACCFSHKDNGWGGLLRAVGVTNIAADLLPGATGFISLEKVIAEKPDAYIMTGSKRGNSANKILSFGYNATAEDIQAKADVLLSRPGIDQVPAIKAGQVYGVYHHFYNHPYNIVGMEYLAKIAYPQALVTLNPDQTYHDIVRRFTALPDTPFIFSQKLAK</sequence>
<feature type="chain" id="PRO_5047192326" evidence="1">
    <location>
        <begin position="24"/>
        <end position="374"/>
    </location>
</feature>